<dbReference type="EMBL" id="JBHRZH010000061">
    <property type="protein sequence ID" value="MFC3766814.1"/>
    <property type="molecule type" value="Genomic_DNA"/>
</dbReference>
<dbReference type="PANTHER" id="PTHR43235:SF1">
    <property type="entry name" value="GLUTAMINE AMIDOTRANSFERASE PB2B2.05-RELATED"/>
    <property type="match status" value="1"/>
</dbReference>
<dbReference type="GO" id="GO:0016787">
    <property type="term" value="F:hydrolase activity"/>
    <property type="evidence" value="ECO:0007669"/>
    <property type="project" value="UniProtKB-KW"/>
</dbReference>
<dbReference type="Pfam" id="PF07722">
    <property type="entry name" value="Peptidase_C26"/>
    <property type="match status" value="1"/>
</dbReference>
<proteinExistence type="predicted"/>
<protein>
    <submittedName>
        <fullName evidence="1">Gamma-glutamyl-gamma-aminobutyrate hydrolase family protein</fullName>
    </submittedName>
</protein>
<comment type="caution">
    <text evidence="1">The sequence shown here is derived from an EMBL/GenBank/DDBJ whole genome shotgun (WGS) entry which is preliminary data.</text>
</comment>
<dbReference type="Proteomes" id="UP001595699">
    <property type="component" value="Unassembled WGS sequence"/>
</dbReference>
<evidence type="ECO:0000313" key="2">
    <source>
        <dbReference type="Proteomes" id="UP001595699"/>
    </source>
</evidence>
<accession>A0ABV7YRI5</accession>
<sequence length="232" mass="25314">MAPIIGVTTLVDQVKWGVWDRRVALLTMTYINAISRSGGVPVLLPPNEFGAAEVVERLDGLILSGGADIDPARFGQEPHEKTVIVADRDAWEFAVLSAAIERDLPVLAICRGIQVLNVLAGGTLHQHLPDAIGHTDHLRQAGTFGPMTVKLERGCRLERLLGDRVTVPCHHHQAIDELGPGLRAVGWADDGVVEAAELTDRRFVVGVQWHPEQDQDDRTLFEALVAEAARTR</sequence>
<dbReference type="Gene3D" id="3.40.50.880">
    <property type="match status" value="1"/>
</dbReference>
<dbReference type="CDD" id="cd01745">
    <property type="entry name" value="GATase1_2"/>
    <property type="match status" value="1"/>
</dbReference>
<dbReference type="SUPFAM" id="SSF52317">
    <property type="entry name" value="Class I glutamine amidotransferase-like"/>
    <property type="match status" value="1"/>
</dbReference>
<keyword evidence="1" id="KW-0378">Hydrolase</keyword>
<keyword evidence="2" id="KW-1185">Reference proteome</keyword>
<dbReference type="RefSeq" id="WP_239553747.1">
    <property type="nucleotide sequence ID" value="NZ_JAFBCM010000001.1"/>
</dbReference>
<dbReference type="PANTHER" id="PTHR43235">
    <property type="entry name" value="GLUTAMINE AMIDOTRANSFERASE PB2B2.05-RELATED"/>
    <property type="match status" value="1"/>
</dbReference>
<dbReference type="PROSITE" id="PS51273">
    <property type="entry name" value="GATASE_TYPE_1"/>
    <property type="match status" value="1"/>
</dbReference>
<dbReference type="InterPro" id="IPR011697">
    <property type="entry name" value="Peptidase_C26"/>
</dbReference>
<name>A0ABV7YRI5_9ACTN</name>
<dbReference type="InterPro" id="IPR044668">
    <property type="entry name" value="PuuD-like"/>
</dbReference>
<evidence type="ECO:0000313" key="1">
    <source>
        <dbReference type="EMBL" id="MFC3766814.1"/>
    </source>
</evidence>
<gene>
    <name evidence="1" type="ORF">ACFOUW_38720</name>
</gene>
<organism evidence="1 2">
    <name type="scientific">Tenggerimyces flavus</name>
    <dbReference type="NCBI Taxonomy" id="1708749"/>
    <lineage>
        <taxon>Bacteria</taxon>
        <taxon>Bacillati</taxon>
        <taxon>Actinomycetota</taxon>
        <taxon>Actinomycetes</taxon>
        <taxon>Propionibacteriales</taxon>
        <taxon>Nocardioidaceae</taxon>
        <taxon>Tenggerimyces</taxon>
    </lineage>
</organism>
<reference evidence="2" key="1">
    <citation type="journal article" date="2019" name="Int. J. Syst. Evol. Microbiol.">
        <title>The Global Catalogue of Microorganisms (GCM) 10K type strain sequencing project: providing services to taxonomists for standard genome sequencing and annotation.</title>
        <authorList>
            <consortium name="The Broad Institute Genomics Platform"/>
            <consortium name="The Broad Institute Genome Sequencing Center for Infectious Disease"/>
            <person name="Wu L."/>
            <person name="Ma J."/>
        </authorList>
    </citation>
    <scope>NUCLEOTIDE SEQUENCE [LARGE SCALE GENOMIC DNA]</scope>
    <source>
        <strain evidence="2">CGMCC 4.7241</strain>
    </source>
</reference>
<dbReference type="InterPro" id="IPR029062">
    <property type="entry name" value="Class_I_gatase-like"/>
</dbReference>